<feature type="transmembrane region" description="Helical" evidence="2">
    <location>
        <begin position="350"/>
        <end position="369"/>
    </location>
</feature>
<feature type="compositionally biased region" description="Low complexity" evidence="1">
    <location>
        <begin position="60"/>
        <end position="73"/>
    </location>
</feature>
<name>A0ABV9HNX6_9MICO</name>
<evidence type="ECO:0008006" key="6">
    <source>
        <dbReference type="Google" id="ProtNLM"/>
    </source>
</evidence>
<feature type="region of interest" description="Disordered" evidence="1">
    <location>
        <begin position="114"/>
        <end position="310"/>
    </location>
</feature>
<feature type="compositionally biased region" description="Acidic residues" evidence="1">
    <location>
        <begin position="125"/>
        <end position="196"/>
    </location>
</feature>
<keyword evidence="2" id="KW-1133">Transmembrane helix</keyword>
<sequence length="374" mass="37087">MDKNFRRVLYTALVAGGLMVVGASSAHAAEEGLPDPVTQGAVDPVEEEPAARGDLDAVGSAPASTGADAADAGAATEDKGLVGNLVGREGIIGSLLEADVAGVVDGALGEDGLVDDLLTGGVDEPGTEEPGTEEPGTEEPGTEEPGTEEPGTEEPGTEEPGTEEPGTEEPGTEEPGTEEPGTEEPGTEEPGTEEPGTDGPGTDRPGTGGSGTGRPGSGGGDESGPHTERPGNGWHGTDGPDVHTPAAGNGQMTGSVTLPGEYGTSVGAGSTSSADKDDDTAGSDTSRDNSGEGVDIGWGDKSGPAPKAYEGSYLVGGLGEDLNVTAEPEAEVEAAPVMVPDDTLPEPGHMITGQLSLISLLLGLGIAALRTRRR</sequence>
<keyword evidence="2" id="KW-0472">Membrane</keyword>
<organism evidence="4 5">
    <name type="scientific">Promicromonospora alba</name>
    <dbReference type="NCBI Taxonomy" id="1616110"/>
    <lineage>
        <taxon>Bacteria</taxon>
        <taxon>Bacillati</taxon>
        <taxon>Actinomycetota</taxon>
        <taxon>Actinomycetes</taxon>
        <taxon>Micrococcales</taxon>
        <taxon>Promicromonosporaceae</taxon>
        <taxon>Promicromonospora</taxon>
    </lineage>
</organism>
<comment type="caution">
    <text evidence="4">The sequence shown here is derived from an EMBL/GenBank/DDBJ whole genome shotgun (WGS) entry which is preliminary data.</text>
</comment>
<feature type="compositionally biased region" description="Low complexity" evidence="1">
    <location>
        <begin position="263"/>
        <end position="273"/>
    </location>
</feature>
<dbReference type="EMBL" id="JBHSFI010000009">
    <property type="protein sequence ID" value="MFC4631674.1"/>
    <property type="molecule type" value="Genomic_DNA"/>
</dbReference>
<feature type="chain" id="PRO_5047067723" description="Gram-positive cocci surface proteins LPxTG domain-containing protein" evidence="3">
    <location>
        <begin position="29"/>
        <end position="374"/>
    </location>
</feature>
<keyword evidence="5" id="KW-1185">Reference proteome</keyword>
<feature type="region of interest" description="Disordered" evidence="1">
    <location>
        <begin position="44"/>
        <end position="73"/>
    </location>
</feature>
<evidence type="ECO:0000256" key="3">
    <source>
        <dbReference type="SAM" id="SignalP"/>
    </source>
</evidence>
<keyword evidence="3" id="KW-0732">Signal</keyword>
<keyword evidence="2" id="KW-0812">Transmembrane</keyword>
<feature type="signal peptide" evidence="3">
    <location>
        <begin position="1"/>
        <end position="28"/>
    </location>
</feature>
<proteinExistence type="predicted"/>
<gene>
    <name evidence="4" type="ORF">ACFO6V_25770</name>
</gene>
<evidence type="ECO:0000256" key="2">
    <source>
        <dbReference type="SAM" id="Phobius"/>
    </source>
</evidence>
<dbReference type="Proteomes" id="UP001596011">
    <property type="component" value="Unassembled WGS sequence"/>
</dbReference>
<accession>A0ABV9HNX6</accession>
<dbReference type="RefSeq" id="WP_377141361.1">
    <property type="nucleotide sequence ID" value="NZ_JBHSFI010000009.1"/>
</dbReference>
<protein>
    <recommendedName>
        <fullName evidence="6">Gram-positive cocci surface proteins LPxTG domain-containing protein</fullName>
    </recommendedName>
</protein>
<feature type="compositionally biased region" description="Gly residues" evidence="1">
    <location>
        <begin position="206"/>
        <end position="222"/>
    </location>
</feature>
<evidence type="ECO:0000313" key="4">
    <source>
        <dbReference type="EMBL" id="MFC4631674.1"/>
    </source>
</evidence>
<evidence type="ECO:0000256" key="1">
    <source>
        <dbReference type="SAM" id="MobiDB-lite"/>
    </source>
</evidence>
<reference evidence="5" key="1">
    <citation type="journal article" date="2019" name="Int. J. Syst. Evol. Microbiol.">
        <title>The Global Catalogue of Microorganisms (GCM) 10K type strain sequencing project: providing services to taxonomists for standard genome sequencing and annotation.</title>
        <authorList>
            <consortium name="The Broad Institute Genomics Platform"/>
            <consortium name="The Broad Institute Genome Sequencing Center for Infectious Disease"/>
            <person name="Wu L."/>
            <person name="Ma J."/>
        </authorList>
    </citation>
    <scope>NUCLEOTIDE SEQUENCE [LARGE SCALE GENOMIC DNA]</scope>
    <source>
        <strain evidence="5">CCUG 42722</strain>
    </source>
</reference>
<evidence type="ECO:0000313" key="5">
    <source>
        <dbReference type="Proteomes" id="UP001596011"/>
    </source>
</evidence>